<dbReference type="InterPro" id="IPR029044">
    <property type="entry name" value="Nucleotide-diphossugar_trans"/>
</dbReference>
<dbReference type="PANTHER" id="PTHR46612">
    <property type="entry name" value="XYLOSIDE XYLOSYLTRANSFERASE 1"/>
    <property type="match status" value="1"/>
</dbReference>
<dbReference type="EMBL" id="JAVRJZ010000001">
    <property type="protein sequence ID" value="KAK2726953.1"/>
    <property type="molecule type" value="Genomic_DNA"/>
</dbReference>
<reference evidence="1" key="1">
    <citation type="submission" date="2023-07" db="EMBL/GenBank/DDBJ databases">
        <title>Chromosome-level genome assembly of Artemia franciscana.</title>
        <authorList>
            <person name="Jo E."/>
        </authorList>
    </citation>
    <scope>NUCLEOTIDE SEQUENCE</scope>
    <source>
        <tissue evidence="1">Whole body</tissue>
    </source>
</reference>
<accession>A0AA88ICY3</accession>
<dbReference type="GO" id="GO:0140560">
    <property type="term" value="F:xylosyl alpha-1,3-xylosyltransferase activity"/>
    <property type="evidence" value="ECO:0007669"/>
    <property type="project" value="TreeGrafter"/>
</dbReference>
<dbReference type="InterPro" id="IPR002495">
    <property type="entry name" value="Glyco_trans_8"/>
</dbReference>
<organism evidence="1 2">
    <name type="scientific">Artemia franciscana</name>
    <name type="common">Brine shrimp</name>
    <name type="synonym">Artemia sanfranciscana</name>
    <dbReference type="NCBI Taxonomy" id="6661"/>
    <lineage>
        <taxon>Eukaryota</taxon>
        <taxon>Metazoa</taxon>
        <taxon>Ecdysozoa</taxon>
        <taxon>Arthropoda</taxon>
        <taxon>Crustacea</taxon>
        <taxon>Branchiopoda</taxon>
        <taxon>Anostraca</taxon>
        <taxon>Artemiidae</taxon>
        <taxon>Artemia</taxon>
    </lineage>
</organism>
<dbReference type="Pfam" id="PF01501">
    <property type="entry name" value="Glyco_transf_8"/>
    <property type="match status" value="1"/>
</dbReference>
<proteinExistence type="predicted"/>
<dbReference type="InterPro" id="IPR042465">
    <property type="entry name" value="XXLT1"/>
</dbReference>
<dbReference type="SUPFAM" id="SSF53448">
    <property type="entry name" value="Nucleotide-diphospho-sugar transferases"/>
    <property type="match status" value="1"/>
</dbReference>
<comment type="caution">
    <text evidence="1">The sequence shown here is derived from an EMBL/GenBank/DDBJ whole genome shotgun (WGS) entry which is preliminary data.</text>
</comment>
<protein>
    <recommendedName>
        <fullName evidence="3">Xyloside xylosyltransferase 1</fullName>
    </recommendedName>
</protein>
<dbReference type="PANTHER" id="PTHR46612:SF1">
    <property type="entry name" value="XYLOSIDE XYLOSYLTRANSFERASE 1"/>
    <property type="match status" value="1"/>
</dbReference>
<dbReference type="GO" id="GO:0016266">
    <property type="term" value="P:protein O-linked glycosylation via N-acetyl-galactosamine"/>
    <property type="evidence" value="ECO:0007669"/>
    <property type="project" value="TreeGrafter"/>
</dbReference>
<sequence>MKRIVRKCFLLWLFLICVISFGIFLGKVAKNLKITKLSLVTQWNLSDTNYNLQNKMVQKNRVIPMDSIWEEQTVYLGENLLSEKDYLDIGIIFTKITGNGVLKHKYQTLVRSILKNTRSPIHIHLITDDQSLLAAQHVTRILENQHRVPVKVTPYFLQDIAQQVKDVISIMQAHFSAKPGAYYADALFFISLAFYKAAPSTLKKIVFIDVDCKVVTDIRELFLHFSQFQKDNVIGLTHELTPVYRHVLHTYRAKHNNTPFGGPRKNGFPGFNSGVILMDLDKLRSSVEYASLLSKTVIDVLAAKYNFKGHLGDQDFFTLTGFEYPELYYVLPCEWNRQLCRWWEHRGYEEVFESYFECSDKTKIYHANCNSEFPDF</sequence>
<dbReference type="Gene3D" id="3.90.550.10">
    <property type="entry name" value="Spore Coat Polysaccharide Biosynthesis Protein SpsA, Chain A"/>
    <property type="match status" value="1"/>
</dbReference>
<evidence type="ECO:0008006" key="3">
    <source>
        <dbReference type="Google" id="ProtNLM"/>
    </source>
</evidence>
<dbReference type="Proteomes" id="UP001187531">
    <property type="component" value="Unassembled WGS sequence"/>
</dbReference>
<dbReference type="GO" id="GO:0005789">
    <property type="term" value="C:endoplasmic reticulum membrane"/>
    <property type="evidence" value="ECO:0007669"/>
    <property type="project" value="TreeGrafter"/>
</dbReference>
<dbReference type="AlphaFoldDB" id="A0AA88ICY3"/>
<evidence type="ECO:0000313" key="1">
    <source>
        <dbReference type="EMBL" id="KAK2726953.1"/>
    </source>
</evidence>
<gene>
    <name evidence="1" type="ORF">QYM36_007705</name>
</gene>
<evidence type="ECO:0000313" key="2">
    <source>
        <dbReference type="Proteomes" id="UP001187531"/>
    </source>
</evidence>
<name>A0AA88ICY3_ARTSF</name>
<keyword evidence="2" id="KW-1185">Reference proteome</keyword>